<evidence type="ECO:0000256" key="1">
    <source>
        <dbReference type="ARBA" id="ARBA00004141"/>
    </source>
</evidence>
<evidence type="ECO:0000256" key="2">
    <source>
        <dbReference type="ARBA" id="ARBA00022692"/>
    </source>
</evidence>
<feature type="transmembrane region" description="Helical" evidence="5">
    <location>
        <begin position="345"/>
        <end position="363"/>
    </location>
</feature>
<keyword evidence="3 5" id="KW-1133">Transmembrane helix</keyword>
<gene>
    <name evidence="6" type="ORF">M0R89_20965</name>
</gene>
<dbReference type="GeneID" id="72187726"/>
<organism evidence="6 7">
    <name type="scientific">Halorussus limi</name>
    <dbReference type="NCBI Taxonomy" id="2938695"/>
    <lineage>
        <taxon>Archaea</taxon>
        <taxon>Methanobacteriati</taxon>
        <taxon>Methanobacteriota</taxon>
        <taxon>Stenosarchaea group</taxon>
        <taxon>Halobacteria</taxon>
        <taxon>Halobacteriales</taxon>
        <taxon>Haladaptataceae</taxon>
        <taxon>Halorussus</taxon>
    </lineage>
</organism>
<dbReference type="Proteomes" id="UP000830729">
    <property type="component" value="Plasmid unnamed2"/>
</dbReference>
<feature type="transmembrane region" description="Helical" evidence="5">
    <location>
        <begin position="197"/>
        <end position="218"/>
    </location>
</feature>
<dbReference type="GO" id="GO:0005886">
    <property type="term" value="C:plasma membrane"/>
    <property type="evidence" value="ECO:0007669"/>
    <property type="project" value="TreeGrafter"/>
</dbReference>
<protein>
    <submittedName>
        <fullName evidence="6">SLC13 family permease</fullName>
    </submittedName>
</protein>
<evidence type="ECO:0000256" key="3">
    <source>
        <dbReference type="ARBA" id="ARBA00022989"/>
    </source>
</evidence>
<feature type="transmembrane region" description="Helical" evidence="5">
    <location>
        <begin position="505"/>
        <end position="531"/>
    </location>
</feature>
<feature type="transmembrane region" description="Helical" evidence="5">
    <location>
        <begin position="238"/>
        <end position="265"/>
    </location>
</feature>
<feature type="transmembrane region" description="Helical" evidence="5">
    <location>
        <begin position="296"/>
        <end position="316"/>
    </location>
</feature>
<geneLocation type="plasmid" evidence="6 7">
    <name>unnamed2</name>
</geneLocation>
<sequence>MADRRTVTVAVLVFVAVATAPIPGLASPGQYALATAAFAGVLWVTGGLPLPITALTIPVLLAGFGVVPNVGEAVAGFADPIIFLLLAGFVLAEALQKHGTDRRVAYHVLAAVGTSPRRIVFAVMVATAALSMVISNSATTAMMVPIALGIADRVIADDAGTNGGTERDAVSENPPAVEQTIPRDESARLTEQPNFRLAMLLGVAYAASIGGVGTLIGTPPNAIVVSQLSEQLGYTITFVDWLAIGLPFVVVGLPVTWYVLAVLVYPPQVDDASVAREEARRYLRRTGPPSAAEQRVLLITGATASLWLLGGLGFLFEGVLPPRLYVTLFGGSGDHLFGVGDHQGILYFVTVGLAAIPALAIAGTIDWDDIQRIDWGTIILLAGGISLANALATTDATRWLAESVVGSMAGAPILVVALIVAAAMVAASEIASNTAMAAISVPILISMGPRYAGAFGTSPTAASVFLAITGAIAASFGFALPVATPPNAIAFGTGQMTKDHMLRPGVILDVAMVLVTAVLAFGLFTLVWPVVT</sequence>
<evidence type="ECO:0000313" key="6">
    <source>
        <dbReference type="EMBL" id="UPV76933.1"/>
    </source>
</evidence>
<feature type="transmembrane region" description="Helical" evidence="5">
    <location>
        <begin position="464"/>
        <end position="484"/>
    </location>
</feature>
<evidence type="ECO:0000256" key="5">
    <source>
        <dbReference type="SAM" id="Phobius"/>
    </source>
</evidence>
<reference evidence="6 7" key="1">
    <citation type="submission" date="2022-04" db="EMBL/GenBank/DDBJ databases">
        <title>Diverse halophilic archaea isolated from saline environments.</title>
        <authorList>
            <person name="Cui H.-L."/>
        </authorList>
    </citation>
    <scope>NUCLEOTIDE SEQUENCE [LARGE SCALE GENOMIC DNA]</scope>
    <source>
        <strain evidence="6 7">XZYJT49</strain>
        <plasmid evidence="6 7">unnamed2</plasmid>
    </source>
</reference>
<dbReference type="InterPro" id="IPR001898">
    <property type="entry name" value="SLC13A/DASS"/>
</dbReference>
<evidence type="ECO:0000313" key="7">
    <source>
        <dbReference type="Proteomes" id="UP000830729"/>
    </source>
</evidence>
<dbReference type="EMBL" id="CP096661">
    <property type="protein sequence ID" value="UPV76933.1"/>
    <property type="molecule type" value="Genomic_DNA"/>
</dbReference>
<accession>A0A8U0I1M3</accession>
<dbReference type="GO" id="GO:1905039">
    <property type="term" value="P:carboxylic acid transmembrane transport"/>
    <property type="evidence" value="ECO:0007669"/>
    <property type="project" value="UniProtKB-ARBA"/>
</dbReference>
<dbReference type="RefSeq" id="WP_248652966.1">
    <property type="nucleotide sequence ID" value="NZ_CP096661.1"/>
</dbReference>
<dbReference type="KEGG" id="halx:M0R89_20965"/>
<feature type="transmembrane region" description="Helical" evidence="5">
    <location>
        <begin position="73"/>
        <end position="95"/>
    </location>
</feature>
<dbReference type="PANTHER" id="PTHR10283">
    <property type="entry name" value="SOLUTE CARRIER FAMILY 13 MEMBER"/>
    <property type="match status" value="1"/>
</dbReference>
<name>A0A8U0I1M3_9EURY</name>
<dbReference type="GO" id="GO:0008514">
    <property type="term" value="F:organic anion transmembrane transporter activity"/>
    <property type="evidence" value="ECO:0007669"/>
    <property type="project" value="UniProtKB-ARBA"/>
</dbReference>
<keyword evidence="2 5" id="KW-0812">Transmembrane</keyword>
<feature type="transmembrane region" description="Helical" evidence="5">
    <location>
        <begin position="404"/>
        <end position="427"/>
    </location>
</feature>
<keyword evidence="7" id="KW-1185">Reference proteome</keyword>
<dbReference type="PANTHER" id="PTHR10283:SF82">
    <property type="entry name" value="SOLUTE CARRIER FAMILY 13 MEMBER 2"/>
    <property type="match status" value="1"/>
</dbReference>
<comment type="subcellular location">
    <subcellularLocation>
        <location evidence="1">Membrane</location>
        <topology evidence="1">Multi-pass membrane protein</topology>
    </subcellularLocation>
</comment>
<evidence type="ECO:0000256" key="4">
    <source>
        <dbReference type="ARBA" id="ARBA00023136"/>
    </source>
</evidence>
<dbReference type="Pfam" id="PF00939">
    <property type="entry name" value="Na_sulph_symp"/>
    <property type="match status" value="1"/>
</dbReference>
<proteinExistence type="predicted"/>
<dbReference type="AlphaFoldDB" id="A0A8U0I1M3"/>
<feature type="transmembrane region" description="Helical" evidence="5">
    <location>
        <begin position="36"/>
        <end position="61"/>
    </location>
</feature>
<keyword evidence="6" id="KW-0614">Plasmid</keyword>
<dbReference type="CDD" id="cd01115">
    <property type="entry name" value="SLC13_permease"/>
    <property type="match status" value="1"/>
</dbReference>
<feature type="transmembrane region" description="Helical" evidence="5">
    <location>
        <begin position="115"/>
        <end position="134"/>
    </location>
</feature>
<feature type="transmembrane region" description="Helical" evidence="5">
    <location>
        <begin position="375"/>
        <end position="392"/>
    </location>
</feature>
<keyword evidence="4 5" id="KW-0472">Membrane</keyword>